<dbReference type="Pfam" id="PF01408">
    <property type="entry name" value="GFO_IDH_MocA"/>
    <property type="match status" value="1"/>
</dbReference>
<feature type="domain" description="Gfo/Idh/MocA-like oxidoreductase N-terminal" evidence="1">
    <location>
        <begin position="5"/>
        <end position="114"/>
    </location>
</feature>
<dbReference type="PANTHER" id="PTHR43708:SF1">
    <property type="entry name" value="GALACTOSE_LACTOSE METABOLISM REGULATORY PROTEIN GAL80"/>
    <property type="match status" value="1"/>
</dbReference>
<dbReference type="InterPro" id="IPR036291">
    <property type="entry name" value="NAD(P)-bd_dom_sf"/>
</dbReference>
<accession>A0ABS1VG78</accession>
<dbReference type="SUPFAM" id="SSF55347">
    <property type="entry name" value="Glyceraldehyde-3-phosphate dehydrogenase-like, C-terminal domain"/>
    <property type="match status" value="1"/>
</dbReference>
<reference evidence="3 4" key="1">
    <citation type="submission" date="2021-01" db="EMBL/GenBank/DDBJ databases">
        <title>Actinoplanes sp. nov. LDG1-01 isolated from lichen.</title>
        <authorList>
            <person name="Saeng-In P."/>
            <person name="Phongsopitanun W."/>
            <person name="Kanchanasin P."/>
            <person name="Yuki M."/>
            <person name="Kudo T."/>
            <person name="Ohkuma M."/>
            <person name="Tanasupawat S."/>
        </authorList>
    </citation>
    <scope>NUCLEOTIDE SEQUENCE [LARGE SCALE GENOMIC DNA]</scope>
    <source>
        <strain evidence="3 4">LDG1-01</strain>
    </source>
</reference>
<dbReference type="Gene3D" id="3.40.50.720">
    <property type="entry name" value="NAD(P)-binding Rossmann-like Domain"/>
    <property type="match status" value="1"/>
</dbReference>
<dbReference type="Pfam" id="PF22685">
    <property type="entry name" value="Gal80p_C-like"/>
    <property type="match status" value="1"/>
</dbReference>
<dbReference type="Proteomes" id="UP000598996">
    <property type="component" value="Unassembled WGS sequence"/>
</dbReference>
<evidence type="ECO:0000313" key="3">
    <source>
        <dbReference type="EMBL" id="MBL7253506.1"/>
    </source>
</evidence>
<organism evidence="3 4">
    <name type="scientific">Paractinoplanes lichenicola</name>
    <dbReference type="NCBI Taxonomy" id="2802976"/>
    <lineage>
        <taxon>Bacteria</taxon>
        <taxon>Bacillati</taxon>
        <taxon>Actinomycetota</taxon>
        <taxon>Actinomycetes</taxon>
        <taxon>Micromonosporales</taxon>
        <taxon>Micromonosporaceae</taxon>
        <taxon>Paractinoplanes</taxon>
    </lineage>
</organism>
<feature type="domain" description="Gal80p-like C-terminal" evidence="2">
    <location>
        <begin position="131"/>
        <end position="269"/>
    </location>
</feature>
<evidence type="ECO:0000259" key="2">
    <source>
        <dbReference type="Pfam" id="PF22685"/>
    </source>
</evidence>
<dbReference type="EMBL" id="JAENHO010000001">
    <property type="protein sequence ID" value="MBL7253506.1"/>
    <property type="molecule type" value="Genomic_DNA"/>
</dbReference>
<dbReference type="InterPro" id="IPR051317">
    <property type="entry name" value="Gfo/Idh/MocA_oxidoreduct"/>
</dbReference>
<sequence length="374" mass="38888">MTIGVGIAGLSARGGWAAGAHLPALAAVEGIELRALTAGSAASARAAGDAYGVPAYPSVDELARDENVDLVVVAVKVPHHRELVLPALAAGVPVLTEWPLAVDLAEARELERAAGGTRTFAGLQGRSSPTFRWLADLVSRGFVGEVLSATVVASSTEWGTPVSPPQVYTLDRRLGATMLTIAFGHAIDTVSMVVGELQDVVATTATRRPRVPLAGTGQFVAMTAEDQIAVSGTLPGGAVLSAHHRGGAVTEAGFSLTVDGTEGRLEVTGAEFPHIGPVAVRGVRGRGPLAELPLPAGYDNYPQLAGTVRHTLTHAYATIRDDLRHGTSVAPDFAHAVRRHRLLDAIARSAAEGRRVLLSDPRTQTLRRPCAGAR</sequence>
<proteinExistence type="predicted"/>
<dbReference type="InterPro" id="IPR055080">
    <property type="entry name" value="Gal80p-like_C"/>
</dbReference>
<dbReference type="InterPro" id="IPR000683">
    <property type="entry name" value="Gfo/Idh/MocA-like_OxRdtase_N"/>
</dbReference>
<dbReference type="RefSeq" id="WP_202989853.1">
    <property type="nucleotide sequence ID" value="NZ_JAENHO010000001.1"/>
</dbReference>
<evidence type="ECO:0000313" key="4">
    <source>
        <dbReference type="Proteomes" id="UP000598996"/>
    </source>
</evidence>
<name>A0ABS1VG78_9ACTN</name>
<gene>
    <name evidence="3" type="ORF">JKJ07_04200</name>
</gene>
<evidence type="ECO:0000259" key="1">
    <source>
        <dbReference type="Pfam" id="PF01408"/>
    </source>
</evidence>
<keyword evidence="4" id="KW-1185">Reference proteome</keyword>
<comment type="caution">
    <text evidence="3">The sequence shown here is derived from an EMBL/GenBank/DDBJ whole genome shotgun (WGS) entry which is preliminary data.</text>
</comment>
<dbReference type="SUPFAM" id="SSF51735">
    <property type="entry name" value="NAD(P)-binding Rossmann-fold domains"/>
    <property type="match status" value="1"/>
</dbReference>
<dbReference type="Gene3D" id="3.30.360.10">
    <property type="entry name" value="Dihydrodipicolinate Reductase, domain 2"/>
    <property type="match status" value="1"/>
</dbReference>
<protein>
    <submittedName>
        <fullName evidence="3">Gfo/Idh/MocA family oxidoreductase</fullName>
    </submittedName>
</protein>
<dbReference type="PANTHER" id="PTHR43708">
    <property type="entry name" value="CONSERVED EXPRESSED OXIDOREDUCTASE (EUROFUNG)"/>
    <property type="match status" value="1"/>
</dbReference>